<dbReference type="RefSeq" id="WP_148378132.1">
    <property type="nucleotide sequence ID" value="NZ_VSIY01000009.1"/>
</dbReference>
<sequence>MRKLVDRAVDVTATPTDFARIRLDTAIMPIGCGVDFRHGKTHGLHFDPPAPKVEDFAEKPPFRRAFFHLQVFFQLFGDETTATRSHDGPPSALPGTESRR</sequence>
<evidence type="ECO:0000256" key="1">
    <source>
        <dbReference type="SAM" id="MobiDB-lite"/>
    </source>
</evidence>
<protein>
    <submittedName>
        <fullName evidence="2">Uncharacterized protein</fullName>
    </submittedName>
</protein>
<feature type="region of interest" description="Disordered" evidence="1">
    <location>
        <begin position="80"/>
        <end position="100"/>
    </location>
</feature>
<dbReference type="Proteomes" id="UP000322080">
    <property type="component" value="Unassembled WGS sequence"/>
</dbReference>
<name>A0A5D0RIY9_9RHOB</name>
<reference evidence="2 3" key="1">
    <citation type="submission" date="2019-08" db="EMBL/GenBank/DDBJ databases">
        <title>Identification of a novel species of the genus Boseongicola.</title>
        <authorList>
            <person name="Zhang X.-Q."/>
        </authorList>
    </citation>
    <scope>NUCLEOTIDE SEQUENCE [LARGE SCALE GENOMIC DNA]</scope>
    <source>
        <strain evidence="2 3">HY14</strain>
    </source>
</reference>
<dbReference type="EMBL" id="VSIY01000009">
    <property type="protein sequence ID" value="TYB81069.1"/>
    <property type="molecule type" value="Genomic_DNA"/>
</dbReference>
<accession>A0A5D0RIY9</accession>
<keyword evidence="3" id="KW-1185">Reference proteome</keyword>
<evidence type="ECO:0000313" key="2">
    <source>
        <dbReference type="EMBL" id="TYB81069.1"/>
    </source>
</evidence>
<evidence type="ECO:0000313" key="3">
    <source>
        <dbReference type="Proteomes" id="UP000322080"/>
    </source>
</evidence>
<proteinExistence type="predicted"/>
<comment type="caution">
    <text evidence="2">The sequence shown here is derived from an EMBL/GenBank/DDBJ whole genome shotgun (WGS) entry which is preliminary data.</text>
</comment>
<organism evidence="2 3">
    <name type="scientific">Maritimibacter fusiformis</name>
    <dbReference type="NCBI Taxonomy" id="2603819"/>
    <lineage>
        <taxon>Bacteria</taxon>
        <taxon>Pseudomonadati</taxon>
        <taxon>Pseudomonadota</taxon>
        <taxon>Alphaproteobacteria</taxon>
        <taxon>Rhodobacterales</taxon>
        <taxon>Roseobacteraceae</taxon>
        <taxon>Maritimibacter</taxon>
    </lineage>
</organism>
<dbReference type="AlphaFoldDB" id="A0A5D0RIY9"/>
<gene>
    <name evidence="2" type="ORF">FVF75_11540</name>
</gene>